<keyword evidence="1" id="KW-0732">Signal</keyword>
<reference evidence="3 4" key="1">
    <citation type="submission" date="2014-07" db="EMBL/GenBank/DDBJ databases">
        <title>Comparative genomic insights into amoeba endosymbionts belonging to the families of Holosporaceae and Candidatus Midichloriaceae within Rickettsiales.</title>
        <authorList>
            <person name="Wang Z."/>
            <person name="Wu M."/>
        </authorList>
    </citation>
    <scope>NUCLEOTIDE SEQUENCE [LARGE SCALE GENOMIC DNA]</scope>
    <source>
        <strain evidence="3">PRA3</strain>
    </source>
</reference>
<proteinExistence type="predicted"/>
<dbReference type="InterPro" id="IPR029058">
    <property type="entry name" value="AB_hydrolase_fold"/>
</dbReference>
<evidence type="ECO:0000313" key="3">
    <source>
        <dbReference type="EMBL" id="AIK95536.1"/>
    </source>
</evidence>
<keyword evidence="4" id="KW-1185">Reference proteome</keyword>
<name>A0A077AT42_9PROT</name>
<evidence type="ECO:0000256" key="1">
    <source>
        <dbReference type="SAM" id="SignalP"/>
    </source>
</evidence>
<dbReference type="PANTHER" id="PTHR12277:SF81">
    <property type="entry name" value="PROTEIN ABHD13"/>
    <property type="match status" value="1"/>
</dbReference>
<dbReference type="Proteomes" id="UP000028926">
    <property type="component" value="Chromosome"/>
</dbReference>
<dbReference type="STRING" id="91604.ID47_00310"/>
<dbReference type="KEGG" id="paca:ID47_00310"/>
<feature type="signal peptide" evidence="1">
    <location>
        <begin position="1"/>
        <end position="19"/>
    </location>
</feature>
<dbReference type="PANTHER" id="PTHR12277">
    <property type="entry name" value="ALPHA/BETA HYDROLASE DOMAIN-CONTAINING PROTEIN"/>
    <property type="match status" value="1"/>
</dbReference>
<organism evidence="3 4">
    <name type="scientific">Candidatus Odyssella acanthamoebae</name>
    <dbReference type="NCBI Taxonomy" id="91604"/>
    <lineage>
        <taxon>Bacteria</taxon>
        <taxon>Pseudomonadati</taxon>
        <taxon>Pseudomonadota</taxon>
        <taxon>Alphaproteobacteria</taxon>
        <taxon>Holosporales</taxon>
        <taxon>Candidatus Paracaedibacteraceae</taxon>
        <taxon>Candidatus Odyssella</taxon>
    </lineage>
</organism>
<dbReference type="RefSeq" id="WP_038462686.1">
    <property type="nucleotide sequence ID" value="NZ_CP008941.1"/>
</dbReference>
<feature type="domain" description="Serine aminopeptidase S33" evidence="2">
    <location>
        <begin position="112"/>
        <end position="200"/>
    </location>
</feature>
<sequence>MFNKSIFLSAMLWASFALGGEEGEPASSSSFLTMLGSSYIESLRNLPENTIVKSFYWTGGGKVVEKVAIPLNGQNPHYKPIGWDAYSEKVATHTLDGIRITGNWLASGNLETVIMFHGNGMNADDYEPWATWFNWQGFNALALTIQGYPGSEGTSENLPMASALLVEAAFRFAMHEKNIPLEKIAVYGLSLGGAYATYAGRYLGVPVILQNTLTTIGDMPQNIISNYFPSIVGRAIARSNLDYQPPMPELESLGIFAARGSVPLNSYNNIENLKNTNSPVMILFGEKDWLMGREKRAQELYKARYGKTAEIDQNLFVKISDGDHCDVFLGNIKAEAQVREFLQAQLR</sequence>
<evidence type="ECO:0000259" key="2">
    <source>
        <dbReference type="Pfam" id="PF12146"/>
    </source>
</evidence>
<dbReference type="eggNOG" id="COG1073">
    <property type="taxonomic scope" value="Bacteria"/>
</dbReference>
<protein>
    <recommendedName>
        <fullName evidence="2">Serine aminopeptidase S33 domain-containing protein</fullName>
    </recommendedName>
</protein>
<dbReference type="Gene3D" id="3.40.50.1820">
    <property type="entry name" value="alpha/beta hydrolase"/>
    <property type="match status" value="1"/>
</dbReference>
<feature type="chain" id="PRO_5001717022" description="Serine aminopeptidase S33 domain-containing protein" evidence="1">
    <location>
        <begin position="20"/>
        <end position="347"/>
    </location>
</feature>
<dbReference type="OrthoDB" id="9798884at2"/>
<gene>
    <name evidence="3" type="ORF">ID47_00310</name>
</gene>
<dbReference type="SUPFAM" id="SSF53474">
    <property type="entry name" value="alpha/beta-Hydrolases"/>
    <property type="match status" value="1"/>
</dbReference>
<evidence type="ECO:0000313" key="4">
    <source>
        <dbReference type="Proteomes" id="UP000028926"/>
    </source>
</evidence>
<dbReference type="HOGENOM" id="CLU_798520_0_0_5"/>
<dbReference type="InterPro" id="IPR022742">
    <property type="entry name" value="Hydrolase_4"/>
</dbReference>
<dbReference type="Pfam" id="PF12146">
    <property type="entry name" value="Hydrolase_4"/>
    <property type="match status" value="1"/>
</dbReference>
<dbReference type="EMBL" id="CP008941">
    <property type="protein sequence ID" value="AIK95536.1"/>
    <property type="molecule type" value="Genomic_DNA"/>
</dbReference>
<accession>A0A077AT42</accession>
<dbReference type="AlphaFoldDB" id="A0A077AT42"/>